<name>A0A229SNQ8_9PSEU</name>
<feature type="domain" description="CHAT" evidence="1">
    <location>
        <begin position="148"/>
        <end position="430"/>
    </location>
</feature>
<accession>A0A229SNQ8</accession>
<organism evidence="2 3">
    <name type="scientific">Amycolatopsis vastitatis</name>
    <dbReference type="NCBI Taxonomy" id="1905142"/>
    <lineage>
        <taxon>Bacteria</taxon>
        <taxon>Bacillati</taxon>
        <taxon>Actinomycetota</taxon>
        <taxon>Actinomycetes</taxon>
        <taxon>Pseudonocardiales</taxon>
        <taxon>Pseudonocardiaceae</taxon>
        <taxon>Amycolatopsis</taxon>
    </lineage>
</organism>
<keyword evidence="3" id="KW-1185">Reference proteome</keyword>
<dbReference type="InterPro" id="IPR024983">
    <property type="entry name" value="CHAT_dom"/>
</dbReference>
<dbReference type="EMBL" id="NMUL01000060">
    <property type="protein sequence ID" value="OXM60493.1"/>
    <property type="molecule type" value="Genomic_DNA"/>
</dbReference>
<sequence length="431" mass="47109">MPDMFDSRTAGQRMALSREWEHLVGEVRATPGFEEFLKPPELADLLPAAERGPVVIVNVSRWRCDALIVTSEGVSTCPLPGLTAEDAVARTNVYLHTLQAAEWAAAARDLAREQLRDAPIMAHRQAVQAAERVVRAADAAVEGMLLDLCRWMWQVIAEPILDALDLPDCGGDPLPRLWWCSTGALTLLPLHAAGYHDDPPPRRRTVLDRVVSSYTPTLRALLAARQPLDRLVADDDRLLTVGVSEVVGQLPLPGVAAELATLAELVPDRRTDLVDGAATRDEVLRALRTHRWAHFSCHGNQDLNDPAEGGLVLADGVLRIADITSEQYHAEFAGLSACKTATGGITLLDEAITLVSALHYTGYRHVIGTLWSVYDSPGTTGLFSSIYQDLADGGRLHPERSAYALHRATIQLRDTEPRRPSTWTPFIHVGP</sequence>
<dbReference type="RefSeq" id="WP_093953248.1">
    <property type="nucleotide sequence ID" value="NZ_NMUL01000060.1"/>
</dbReference>
<protein>
    <recommendedName>
        <fullName evidence="1">CHAT domain-containing protein</fullName>
    </recommendedName>
</protein>
<gene>
    <name evidence="2" type="ORF">CF165_42485</name>
</gene>
<evidence type="ECO:0000313" key="2">
    <source>
        <dbReference type="EMBL" id="OXM60493.1"/>
    </source>
</evidence>
<dbReference type="Pfam" id="PF12770">
    <property type="entry name" value="CHAT"/>
    <property type="match status" value="1"/>
</dbReference>
<evidence type="ECO:0000259" key="1">
    <source>
        <dbReference type="Pfam" id="PF12770"/>
    </source>
</evidence>
<reference evidence="3" key="1">
    <citation type="submission" date="2017-07" db="EMBL/GenBank/DDBJ databases">
        <title>Comparative genome mining reveals phylogenetic distribution patterns of secondary metabolites in Amycolatopsis.</title>
        <authorList>
            <person name="Adamek M."/>
            <person name="Alanjary M."/>
            <person name="Sales-Ortells H."/>
            <person name="Goodfellow M."/>
            <person name="Bull A.T."/>
            <person name="Kalinowski J."/>
            <person name="Ziemert N."/>
        </authorList>
    </citation>
    <scope>NUCLEOTIDE SEQUENCE [LARGE SCALE GENOMIC DNA]</scope>
    <source>
        <strain evidence="3">H5</strain>
    </source>
</reference>
<proteinExistence type="predicted"/>
<dbReference type="Proteomes" id="UP000215199">
    <property type="component" value="Unassembled WGS sequence"/>
</dbReference>
<comment type="caution">
    <text evidence="2">The sequence shown here is derived from an EMBL/GenBank/DDBJ whole genome shotgun (WGS) entry which is preliminary data.</text>
</comment>
<dbReference type="OrthoDB" id="3206999at2"/>
<dbReference type="AlphaFoldDB" id="A0A229SNQ8"/>
<evidence type="ECO:0000313" key="3">
    <source>
        <dbReference type="Proteomes" id="UP000215199"/>
    </source>
</evidence>